<keyword evidence="3" id="KW-1185">Reference proteome</keyword>
<evidence type="ECO:0000313" key="3">
    <source>
        <dbReference type="Proteomes" id="UP000807025"/>
    </source>
</evidence>
<reference evidence="2" key="1">
    <citation type="submission" date="2020-11" db="EMBL/GenBank/DDBJ databases">
        <authorList>
            <consortium name="DOE Joint Genome Institute"/>
            <person name="Ahrendt S."/>
            <person name="Riley R."/>
            <person name="Andreopoulos W."/>
            <person name="Labutti K."/>
            <person name="Pangilinan J."/>
            <person name="Ruiz-Duenas F.J."/>
            <person name="Barrasa J.M."/>
            <person name="Sanchez-Garcia M."/>
            <person name="Camarero S."/>
            <person name="Miyauchi S."/>
            <person name="Serrano A."/>
            <person name="Linde D."/>
            <person name="Babiker R."/>
            <person name="Drula E."/>
            <person name="Ayuso-Fernandez I."/>
            <person name="Pacheco R."/>
            <person name="Padilla G."/>
            <person name="Ferreira P."/>
            <person name="Barriuso J."/>
            <person name="Kellner H."/>
            <person name="Castanera R."/>
            <person name="Alfaro M."/>
            <person name="Ramirez L."/>
            <person name="Pisabarro A.G."/>
            <person name="Kuo A."/>
            <person name="Tritt A."/>
            <person name="Lipzen A."/>
            <person name="He G."/>
            <person name="Yan M."/>
            <person name="Ng V."/>
            <person name="Cullen D."/>
            <person name="Martin F."/>
            <person name="Rosso M.-N."/>
            <person name="Henrissat B."/>
            <person name="Hibbett D."/>
            <person name="Martinez A.T."/>
            <person name="Grigoriev I.V."/>
        </authorList>
    </citation>
    <scope>NUCLEOTIDE SEQUENCE</scope>
    <source>
        <strain evidence="2">ATCC 90797</strain>
    </source>
</reference>
<dbReference type="AlphaFoldDB" id="A0A9P5ZV44"/>
<gene>
    <name evidence="2" type="ORF">BDN71DRAFT_1433325</name>
</gene>
<name>A0A9P5ZV44_PLEER</name>
<sequence length="313" mass="34742">MIFDRKEKAEEATQAPPYNQANPSQPGPAFHTTFACMSMNSTIDGGDICISPSDLLRLIQFPPEPARIVRNGESSCTLYSFERIDGLIIDIAITQSWPRGIKEERDYHGAHEFKLKGNPWSGQGSEAVPSRIFMDSLASLHYDATLTPLSQCQILADLYNAGWILFANTDISKNALDKDSCLFRYQQPAPPPCSWMSISFNRGDRLRLIGAPQEMIAPFGLVMGSLLQKEGFIEHGAYEFKCKGWPWYAMGGGTVTTRILLLRMLELLESFGFSLYASIDQSIGAGGDGTTSETDTWYCCRQLSWTPGAPVFH</sequence>
<dbReference type="PANTHER" id="PTHR38696:SF1">
    <property type="entry name" value="MEDIATOR OF RNA POLYMERASE II TRANSCRIPTION SUBUNIT 13"/>
    <property type="match status" value="1"/>
</dbReference>
<dbReference type="PANTHER" id="PTHR38696">
    <property type="entry name" value="MEDIATOR OF RNA POLYMERASE II TRANSCRIPTION SUBUNIT 13"/>
    <property type="match status" value="1"/>
</dbReference>
<comment type="caution">
    <text evidence="2">The sequence shown here is derived from an EMBL/GenBank/DDBJ whole genome shotgun (WGS) entry which is preliminary data.</text>
</comment>
<feature type="region of interest" description="Disordered" evidence="1">
    <location>
        <begin position="1"/>
        <end position="26"/>
    </location>
</feature>
<proteinExistence type="predicted"/>
<evidence type="ECO:0000313" key="2">
    <source>
        <dbReference type="EMBL" id="KAF9492331.1"/>
    </source>
</evidence>
<dbReference type="OrthoDB" id="58379at2759"/>
<accession>A0A9P5ZV44</accession>
<feature type="compositionally biased region" description="Basic and acidic residues" evidence="1">
    <location>
        <begin position="1"/>
        <end position="11"/>
    </location>
</feature>
<dbReference type="EMBL" id="MU154603">
    <property type="protein sequence ID" value="KAF9492331.1"/>
    <property type="molecule type" value="Genomic_DNA"/>
</dbReference>
<organism evidence="2 3">
    <name type="scientific">Pleurotus eryngii</name>
    <name type="common">Boletus of the steppes</name>
    <dbReference type="NCBI Taxonomy" id="5323"/>
    <lineage>
        <taxon>Eukaryota</taxon>
        <taxon>Fungi</taxon>
        <taxon>Dikarya</taxon>
        <taxon>Basidiomycota</taxon>
        <taxon>Agaricomycotina</taxon>
        <taxon>Agaricomycetes</taxon>
        <taxon>Agaricomycetidae</taxon>
        <taxon>Agaricales</taxon>
        <taxon>Pleurotineae</taxon>
        <taxon>Pleurotaceae</taxon>
        <taxon>Pleurotus</taxon>
    </lineage>
</organism>
<evidence type="ECO:0000256" key="1">
    <source>
        <dbReference type="SAM" id="MobiDB-lite"/>
    </source>
</evidence>
<dbReference type="Proteomes" id="UP000807025">
    <property type="component" value="Unassembled WGS sequence"/>
</dbReference>
<protein>
    <submittedName>
        <fullName evidence="2">Uncharacterized protein</fullName>
    </submittedName>
</protein>